<proteinExistence type="predicted"/>
<evidence type="ECO:0000313" key="2">
    <source>
        <dbReference type="Proteomes" id="UP001218412"/>
    </source>
</evidence>
<name>A0ABY7SXZ7_9RHOB</name>
<dbReference type="CDD" id="cd16439">
    <property type="entry name" value="beta_Kdo_transferase_KpsC_2"/>
    <property type="match status" value="1"/>
</dbReference>
<dbReference type="EMBL" id="CP067134">
    <property type="protein sequence ID" value="WCR11894.1"/>
    <property type="molecule type" value="Genomic_DNA"/>
</dbReference>
<evidence type="ECO:0000313" key="1">
    <source>
        <dbReference type="EMBL" id="WCR11894.1"/>
    </source>
</evidence>
<sequence>MSDRHDGAAGEPLRRLFVYNGGFWRQPRLRRILELAGWRLTVGLPRAGGDVGVWGASPVAWRGRAIAARRGAAVVSVEDAFLRSVLPGRARGRVARRGPIGLLIDPDGLHFDPSRPSRIERLVLSGIGDAMTRRAKDGIARLRALDLSKYNAHDPDLPAPDPGYVLVIDQTQGDASLMGAGRETFLAMLHAARAEHPARRIVLRTHPETAAGLRPGHLHRTDLRAEDAICDAPISPWRLLEGASAVYAVSSQLGYEAVLAGHRPRLFGQPFYAGWGLTEDEAPLPPDRRGRASRQTLFAASHLLAPVWYDPCRDRLTDFDGALHQLQAEAAVWRQDRHGHTAYGMRLWKRPFIDRAFGDARPVRFVSRPSPRVTLAWAGRAGATPQAARVEDGFLRSRGLGAELTPPLSLVADDLGIYYDPTRESRLERLIAQPLPPGGRDRAQALVAAIRAAKLSKYNIGGPPRALPDPNGRRVILVPGQVEDDASIRLGAGDERRNLDLLKRVRAENPDAFLIYKPHPDVEAGLRQGAIPPRDLSLLADHVIRDADPVAVLAQVDEVWTITSTLGFEALLRGVKVTTLGAPFYAGWGLTRDLGPVPSRRRARPDLAQLVHACLIAYPRYRDPLTGLPCPPELALERLTDQAAGKPGPGLRLLAKAQGALAGHSWIWRR</sequence>
<dbReference type="InterPro" id="IPR007833">
    <property type="entry name" value="Capsule_polysaccharide_synth"/>
</dbReference>
<dbReference type="Proteomes" id="UP001218412">
    <property type="component" value="Chromosome"/>
</dbReference>
<dbReference type="Pfam" id="PF05159">
    <property type="entry name" value="Capsule_synth"/>
    <property type="match status" value="2"/>
</dbReference>
<gene>
    <name evidence="1" type="ORF">JHW45_05895</name>
</gene>
<accession>A0ABY7SXZ7</accession>
<protein>
    <submittedName>
        <fullName evidence="1">Capsular polysaccharide biosynthesis protein</fullName>
    </submittedName>
</protein>
<reference evidence="1 2" key="1">
    <citation type="submission" date="2021-01" db="EMBL/GenBank/DDBJ databases">
        <title>Biogeographic distribution of Paracoccus.</title>
        <authorList>
            <person name="Hollensteiner J."/>
            <person name="Leineberger J."/>
            <person name="Brinkhoff T."/>
            <person name="Daniel R."/>
        </authorList>
    </citation>
    <scope>NUCLEOTIDE SEQUENCE [LARGE SCALE GENOMIC DNA]</scope>
    <source>
        <strain evidence="1 2">LMG25392</strain>
    </source>
</reference>
<dbReference type="RefSeq" id="WP_272860012.1">
    <property type="nucleotide sequence ID" value="NZ_CP067134.1"/>
</dbReference>
<organism evidence="1 2">
    <name type="scientific">Paracoccus stylophorae</name>
    <dbReference type="NCBI Taxonomy" id="659350"/>
    <lineage>
        <taxon>Bacteria</taxon>
        <taxon>Pseudomonadati</taxon>
        <taxon>Pseudomonadota</taxon>
        <taxon>Alphaproteobacteria</taxon>
        <taxon>Rhodobacterales</taxon>
        <taxon>Paracoccaceae</taxon>
        <taxon>Paracoccus</taxon>
    </lineage>
</organism>
<keyword evidence="2" id="KW-1185">Reference proteome</keyword>